<dbReference type="SUPFAM" id="SSF56954">
    <property type="entry name" value="Outer membrane efflux proteins (OEP)"/>
    <property type="match status" value="1"/>
</dbReference>
<comment type="caution">
    <text evidence="7">The sequence shown here is derived from an EMBL/GenBank/DDBJ whole genome shotgun (WGS) entry which is preliminary data.</text>
</comment>
<organism evidence="7 8">
    <name type="scientific">Roseococcus pinisoli</name>
    <dbReference type="NCBI Taxonomy" id="2835040"/>
    <lineage>
        <taxon>Bacteria</taxon>
        <taxon>Pseudomonadati</taxon>
        <taxon>Pseudomonadota</taxon>
        <taxon>Alphaproteobacteria</taxon>
        <taxon>Acetobacterales</taxon>
        <taxon>Roseomonadaceae</taxon>
        <taxon>Roseococcus</taxon>
    </lineage>
</organism>
<dbReference type="InterPro" id="IPR051906">
    <property type="entry name" value="TolC-like"/>
</dbReference>
<keyword evidence="5" id="KW-0998">Cell outer membrane</keyword>
<evidence type="ECO:0000313" key="7">
    <source>
        <dbReference type="EMBL" id="MBS7809544.1"/>
    </source>
</evidence>
<evidence type="ECO:0000256" key="6">
    <source>
        <dbReference type="SAM" id="MobiDB-lite"/>
    </source>
</evidence>
<keyword evidence="3" id="KW-0812">Transmembrane</keyword>
<dbReference type="PANTHER" id="PTHR30026">
    <property type="entry name" value="OUTER MEMBRANE PROTEIN TOLC"/>
    <property type="match status" value="1"/>
</dbReference>
<evidence type="ECO:0000256" key="4">
    <source>
        <dbReference type="ARBA" id="ARBA00023136"/>
    </source>
</evidence>
<protein>
    <submittedName>
        <fullName evidence="7">TolC family protein</fullName>
    </submittedName>
</protein>
<keyword evidence="4" id="KW-0472">Membrane</keyword>
<keyword evidence="8" id="KW-1185">Reference proteome</keyword>
<evidence type="ECO:0000256" key="3">
    <source>
        <dbReference type="ARBA" id="ARBA00022692"/>
    </source>
</evidence>
<name>A0ABS5Q7U4_9PROT</name>
<gene>
    <name evidence="7" type="ORF">KHU32_01255</name>
</gene>
<dbReference type="Gene3D" id="1.20.1600.10">
    <property type="entry name" value="Outer membrane efflux proteins (OEP)"/>
    <property type="match status" value="1"/>
</dbReference>
<dbReference type="PANTHER" id="PTHR30026:SF23">
    <property type="entry name" value="TO APRF-PUTATIVE OUTER MEMBRANE EFFLUX PROTEIN OR SECRETED ALKALINE PHOSPHATASE-RELATED"/>
    <property type="match status" value="1"/>
</dbReference>
<keyword evidence="2" id="KW-1134">Transmembrane beta strand</keyword>
<comment type="subcellular location">
    <subcellularLocation>
        <location evidence="1">Cell outer membrane</location>
    </subcellularLocation>
</comment>
<reference evidence="7 8" key="1">
    <citation type="submission" date="2021-05" db="EMBL/GenBank/DDBJ databases">
        <title>Roseococcus sp. XZZS9, whole genome shotgun sequencing project.</title>
        <authorList>
            <person name="Zhao G."/>
            <person name="Shen L."/>
        </authorList>
    </citation>
    <scope>NUCLEOTIDE SEQUENCE [LARGE SCALE GENOMIC DNA]</scope>
    <source>
        <strain evidence="7 8">XZZS9</strain>
    </source>
</reference>
<dbReference type="Proteomes" id="UP000766336">
    <property type="component" value="Unassembled WGS sequence"/>
</dbReference>
<sequence length="590" mass="65776">MLSAGQVLAQGWFTDRSNNAIVNVDTIDARFREQVGSEIRGLYRPSTTEEPSARDRERAVRFAPWWMRGATTPTEEGQRALPIGLGFMYDSAMLYSQQMRSFGDLPAIRETTEREVAGRFIPRFYAEGRYANINEPTQSLATTGGAARLIQRERVVEFGLRQRAETGGEVTVGQRFSNFSTNSTFYNPRAQASSRTFITVVQPLLRESGTNYTRSLHEVARLDSRSAVAEFRRQMESHLSEVARAYWTLWLTRVQYQQRQRLLGATQSLVSRLEGRGGVDAGLDQTIRARAAVTTREADVLRARAAVRNAEARLRGLVNDPRLERDRFGELVPTDRPLRDFQAQRLESVMVTAVAYRPEVQQAFLQHRASVLREGQAQIEALPRLDIIVEGNMSGRAGDRRFGEAFTDARREADTPGGVFGFRFEVPLGSDDARARLSRRRLETRQAESQTRAVLATIVTEAEVTLNEYRVAYREVGARAAAVQAAEADIRVQRTRFEEGTFPAGGADALERLLQSQDRLTAAEEAAATAQAAYTLAFVQLQRVAGTFTALEQIDVRRIDDANRGPAYVARRGAPETPRPGAGAVQPASR</sequence>
<evidence type="ECO:0000256" key="5">
    <source>
        <dbReference type="ARBA" id="ARBA00023237"/>
    </source>
</evidence>
<dbReference type="RefSeq" id="WP_213668237.1">
    <property type="nucleotide sequence ID" value="NZ_JAHCDA010000001.1"/>
</dbReference>
<evidence type="ECO:0000256" key="2">
    <source>
        <dbReference type="ARBA" id="ARBA00022452"/>
    </source>
</evidence>
<accession>A0ABS5Q7U4</accession>
<evidence type="ECO:0000256" key="1">
    <source>
        <dbReference type="ARBA" id="ARBA00004442"/>
    </source>
</evidence>
<dbReference type="EMBL" id="JAHCDA010000001">
    <property type="protein sequence ID" value="MBS7809544.1"/>
    <property type="molecule type" value="Genomic_DNA"/>
</dbReference>
<evidence type="ECO:0000313" key="8">
    <source>
        <dbReference type="Proteomes" id="UP000766336"/>
    </source>
</evidence>
<proteinExistence type="predicted"/>
<feature type="region of interest" description="Disordered" evidence="6">
    <location>
        <begin position="565"/>
        <end position="590"/>
    </location>
</feature>